<dbReference type="Pfam" id="PF00620">
    <property type="entry name" value="RhoGAP"/>
    <property type="match status" value="1"/>
</dbReference>
<dbReference type="SUPFAM" id="SSF48350">
    <property type="entry name" value="GTPase activation domain, GAP"/>
    <property type="match status" value="1"/>
</dbReference>
<feature type="compositionally biased region" description="Polar residues" evidence="2">
    <location>
        <begin position="92"/>
        <end position="102"/>
    </location>
</feature>
<dbReference type="PANTHER" id="PTHR23176:SF129">
    <property type="entry name" value="RHO GTPASE ACTIVATING PROTEIN AT 16F, ISOFORM E-RELATED"/>
    <property type="match status" value="1"/>
</dbReference>
<dbReference type="OrthoDB" id="185175at2759"/>
<feature type="region of interest" description="Disordered" evidence="2">
    <location>
        <begin position="520"/>
        <end position="687"/>
    </location>
</feature>
<feature type="compositionally biased region" description="Low complexity" evidence="2">
    <location>
        <begin position="196"/>
        <end position="217"/>
    </location>
</feature>
<gene>
    <name evidence="5" type="ORF">BU16DRAFT_454465</name>
</gene>
<dbReference type="InterPro" id="IPR000198">
    <property type="entry name" value="RhoGAP_dom"/>
</dbReference>
<dbReference type="InterPro" id="IPR036871">
    <property type="entry name" value="PX_dom_sf"/>
</dbReference>
<feature type="domain" description="PH" evidence="3">
    <location>
        <begin position="904"/>
        <end position="1019"/>
    </location>
</feature>
<feature type="domain" description="Rho-GAP" evidence="4">
    <location>
        <begin position="1180"/>
        <end position="1372"/>
    </location>
</feature>
<organism evidence="5 6">
    <name type="scientific">Lophium mytilinum</name>
    <dbReference type="NCBI Taxonomy" id="390894"/>
    <lineage>
        <taxon>Eukaryota</taxon>
        <taxon>Fungi</taxon>
        <taxon>Dikarya</taxon>
        <taxon>Ascomycota</taxon>
        <taxon>Pezizomycotina</taxon>
        <taxon>Dothideomycetes</taxon>
        <taxon>Pleosporomycetidae</taxon>
        <taxon>Mytilinidiales</taxon>
        <taxon>Mytilinidiaceae</taxon>
        <taxon>Lophium</taxon>
    </lineage>
</organism>
<dbReference type="SUPFAM" id="SSF50729">
    <property type="entry name" value="PH domain-like"/>
    <property type="match status" value="1"/>
</dbReference>
<feature type="compositionally biased region" description="Polar residues" evidence="2">
    <location>
        <begin position="146"/>
        <end position="155"/>
    </location>
</feature>
<feature type="region of interest" description="Disordered" evidence="2">
    <location>
        <begin position="1"/>
        <end position="239"/>
    </location>
</feature>
<dbReference type="GO" id="GO:0007165">
    <property type="term" value="P:signal transduction"/>
    <property type="evidence" value="ECO:0007669"/>
    <property type="project" value="InterPro"/>
</dbReference>
<feature type="region of interest" description="Disordered" evidence="2">
    <location>
        <begin position="1412"/>
        <end position="1475"/>
    </location>
</feature>
<feature type="region of interest" description="Disordered" evidence="2">
    <location>
        <begin position="880"/>
        <end position="906"/>
    </location>
</feature>
<feature type="compositionally biased region" description="Polar residues" evidence="2">
    <location>
        <begin position="600"/>
        <end position="623"/>
    </location>
</feature>
<feature type="compositionally biased region" description="Polar residues" evidence="2">
    <location>
        <begin position="73"/>
        <end position="83"/>
    </location>
</feature>
<dbReference type="InterPro" id="IPR001849">
    <property type="entry name" value="PH_domain"/>
</dbReference>
<dbReference type="CDD" id="cd13277">
    <property type="entry name" value="PH_Bem3"/>
    <property type="match status" value="1"/>
</dbReference>
<protein>
    <recommendedName>
        <fullName evidence="7">RhoGAP-domain-containing protein</fullName>
    </recommendedName>
</protein>
<feature type="compositionally biased region" description="Polar residues" evidence="2">
    <location>
        <begin position="218"/>
        <end position="231"/>
    </location>
</feature>
<dbReference type="Gene3D" id="1.10.555.10">
    <property type="entry name" value="Rho GTPase activation protein"/>
    <property type="match status" value="1"/>
</dbReference>
<feature type="region of interest" description="Disordered" evidence="2">
    <location>
        <begin position="1488"/>
        <end position="1513"/>
    </location>
</feature>
<dbReference type="PANTHER" id="PTHR23176">
    <property type="entry name" value="RHO/RAC/CDC GTPASE-ACTIVATING PROTEIN"/>
    <property type="match status" value="1"/>
</dbReference>
<dbReference type="EMBL" id="MU004184">
    <property type="protein sequence ID" value="KAF2499411.1"/>
    <property type="molecule type" value="Genomic_DNA"/>
</dbReference>
<dbReference type="Pfam" id="PF00169">
    <property type="entry name" value="PH"/>
    <property type="match status" value="1"/>
</dbReference>
<reference evidence="5" key="1">
    <citation type="journal article" date="2020" name="Stud. Mycol.">
        <title>101 Dothideomycetes genomes: a test case for predicting lifestyles and emergence of pathogens.</title>
        <authorList>
            <person name="Haridas S."/>
            <person name="Albert R."/>
            <person name="Binder M."/>
            <person name="Bloem J."/>
            <person name="Labutti K."/>
            <person name="Salamov A."/>
            <person name="Andreopoulos B."/>
            <person name="Baker S."/>
            <person name="Barry K."/>
            <person name="Bills G."/>
            <person name="Bluhm B."/>
            <person name="Cannon C."/>
            <person name="Castanera R."/>
            <person name="Culley D."/>
            <person name="Daum C."/>
            <person name="Ezra D."/>
            <person name="Gonzalez J."/>
            <person name="Henrissat B."/>
            <person name="Kuo A."/>
            <person name="Liang C."/>
            <person name="Lipzen A."/>
            <person name="Lutzoni F."/>
            <person name="Magnuson J."/>
            <person name="Mondo S."/>
            <person name="Nolan M."/>
            <person name="Ohm R."/>
            <person name="Pangilinan J."/>
            <person name="Park H.-J."/>
            <person name="Ramirez L."/>
            <person name="Alfaro M."/>
            <person name="Sun H."/>
            <person name="Tritt A."/>
            <person name="Yoshinaga Y."/>
            <person name="Zwiers L.-H."/>
            <person name="Turgeon B."/>
            <person name="Goodwin S."/>
            <person name="Spatafora J."/>
            <person name="Crous P."/>
            <person name="Grigoriev I."/>
        </authorList>
    </citation>
    <scope>NUCLEOTIDE SEQUENCE</scope>
    <source>
        <strain evidence="5">CBS 269.34</strain>
    </source>
</reference>
<dbReference type="SUPFAM" id="SSF64268">
    <property type="entry name" value="PX domain"/>
    <property type="match status" value="1"/>
</dbReference>
<dbReference type="SMART" id="SM00233">
    <property type="entry name" value="PH"/>
    <property type="match status" value="1"/>
</dbReference>
<dbReference type="PROSITE" id="PS50238">
    <property type="entry name" value="RHOGAP"/>
    <property type="match status" value="1"/>
</dbReference>
<evidence type="ECO:0000259" key="4">
    <source>
        <dbReference type="PROSITE" id="PS50238"/>
    </source>
</evidence>
<proteinExistence type="predicted"/>
<dbReference type="GO" id="GO:0035091">
    <property type="term" value="F:phosphatidylinositol binding"/>
    <property type="evidence" value="ECO:0007669"/>
    <property type="project" value="InterPro"/>
</dbReference>
<feature type="compositionally biased region" description="Polar residues" evidence="2">
    <location>
        <begin position="1488"/>
        <end position="1497"/>
    </location>
</feature>
<accession>A0A6A6R3W0</accession>
<feature type="region of interest" description="Disordered" evidence="2">
    <location>
        <begin position="367"/>
        <end position="387"/>
    </location>
</feature>
<feature type="region of interest" description="Disordered" evidence="2">
    <location>
        <begin position="301"/>
        <end position="337"/>
    </location>
</feature>
<dbReference type="InterPro" id="IPR011993">
    <property type="entry name" value="PH-like_dom_sf"/>
</dbReference>
<evidence type="ECO:0000256" key="1">
    <source>
        <dbReference type="ARBA" id="ARBA00022468"/>
    </source>
</evidence>
<evidence type="ECO:0000313" key="5">
    <source>
        <dbReference type="EMBL" id="KAF2499411.1"/>
    </source>
</evidence>
<keyword evidence="1" id="KW-0343">GTPase activation</keyword>
<feature type="compositionally biased region" description="Polar residues" evidence="2">
    <location>
        <begin position="887"/>
        <end position="901"/>
    </location>
</feature>
<dbReference type="GO" id="GO:0005938">
    <property type="term" value="C:cell cortex"/>
    <property type="evidence" value="ECO:0007669"/>
    <property type="project" value="UniProtKB-ARBA"/>
</dbReference>
<feature type="region of interest" description="Disordered" evidence="2">
    <location>
        <begin position="953"/>
        <end position="974"/>
    </location>
</feature>
<keyword evidence="6" id="KW-1185">Reference proteome</keyword>
<dbReference type="InterPro" id="IPR050729">
    <property type="entry name" value="Rho-GAP"/>
</dbReference>
<evidence type="ECO:0000256" key="2">
    <source>
        <dbReference type="SAM" id="MobiDB-lite"/>
    </source>
</evidence>
<feature type="compositionally biased region" description="Polar residues" evidence="2">
    <location>
        <begin position="368"/>
        <end position="386"/>
    </location>
</feature>
<feature type="compositionally biased region" description="Basic residues" evidence="2">
    <location>
        <begin position="542"/>
        <end position="552"/>
    </location>
</feature>
<evidence type="ECO:0000259" key="3">
    <source>
        <dbReference type="PROSITE" id="PS50003"/>
    </source>
</evidence>
<feature type="compositionally biased region" description="Pro residues" evidence="2">
    <location>
        <begin position="677"/>
        <end position="687"/>
    </location>
</feature>
<feature type="region of interest" description="Disordered" evidence="2">
    <location>
        <begin position="448"/>
        <end position="503"/>
    </location>
</feature>
<feature type="region of interest" description="Disordered" evidence="2">
    <location>
        <begin position="1075"/>
        <end position="1094"/>
    </location>
</feature>
<dbReference type="Proteomes" id="UP000799750">
    <property type="component" value="Unassembled WGS sequence"/>
</dbReference>
<feature type="compositionally biased region" description="Basic and acidic residues" evidence="2">
    <location>
        <begin position="520"/>
        <end position="541"/>
    </location>
</feature>
<dbReference type="PROSITE" id="PS50003">
    <property type="entry name" value="PH_DOMAIN"/>
    <property type="match status" value="1"/>
</dbReference>
<dbReference type="SMART" id="SM00324">
    <property type="entry name" value="RhoGAP"/>
    <property type="match status" value="1"/>
</dbReference>
<feature type="region of interest" description="Disordered" evidence="2">
    <location>
        <begin position="1017"/>
        <end position="1066"/>
    </location>
</feature>
<feature type="compositionally biased region" description="Low complexity" evidence="2">
    <location>
        <begin position="957"/>
        <end position="966"/>
    </location>
</feature>
<dbReference type="GO" id="GO:0005096">
    <property type="term" value="F:GTPase activator activity"/>
    <property type="evidence" value="ECO:0007669"/>
    <property type="project" value="UniProtKB-KW"/>
</dbReference>
<name>A0A6A6R3W0_9PEZI</name>
<dbReference type="InterPro" id="IPR008936">
    <property type="entry name" value="Rho_GTPase_activation_prot"/>
</dbReference>
<dbReference type="FunFam" id="2.30.29.30:FF:000452">
    <property type="entry name" value="Rho GTPase activator (Bem3)"/>
    <property type="match status" value="1"/>
</dbReference>
<sequence>MLQGRNAPSASGDDSAASSLQQSASTATSKPTSTTSLADSIRALRESTTNRPNILPSRPSQQSSRRKPIPSPLQQTTHTSTIDHGNPHSPRSPYQASYQDSPRSPREKLEALLASEEPASHGSYNSNQVSPFPPSPSDRSGAHTPKASSYAQFRNVSAPVLSSSNGFSPPSSPIAMLPPSRPNRADPRPTVARNTSIDSQVSSISSNTSQSHKSTASHSYKSSQDASSTNPPDMASLIATAGSPEAALLALWNQKQSASSHNAQLWRLVEKQRAMILGLNKDLEKSLKEKERYRKKLKEHLAMVPPLPNATQKSNPAVEREDSQSPALSERQDSKTVIDSIEHTISPHGQRADRSHAYEDADLMHSPIQPTESASNHGSSPATSPTDYAVKPLQVYHQGLGLDALANGASRAQPFEQSHDNHVSVNQQAAVPVTQGHHTKMPSLSLTQATPVIGGGGFQTPTDKPSQPLRKAPPAPLDLSMPNKPSSHLHQASVGGDDDSDYDDVLEVDEIPIVDRGRRKTREEDDRLREALVSKDQEARSRSKKKKSKSKSKPPSELPTVEEKKPVAEKPIPISEAPAYRPISPAQNYGLPASPRLPPASNSLNAMLSPANSEGSMITQRSIVSPPLMSPGLPVSPRPGDRPIGSPLPRGLKQSMASPPMSPRPGLNGMPLSPRAPRQPIPLPPNTPISFTSPHLARAEAHAQQVNQQVPSLNRLMPPSAAQHSPDSDTSSPAEQIYRGLVSDQYPGLLLPPNALPSIDVKVYSSRMRPSRLSIMMPKPQEEDPVYILAIYARSNGQQLWRVEKTIVALPNLDQQLRALCDFHGKLPDRSLFSGHAPAKIDARRTSLNSYFEVMLDTPMNERAALLVCGFFSSDVIGADTDEPRTSPDSATAPPSHTSLSKGKARKEGYLTKRGKNFGGWKARYFILEGPEFRYYEAPGGAHLGTIKLQNAQIGKQSQQQSNQSPSRRDDDADNQYRHAFLILEPKRKDSSSLVRHVLCAESDEERDMWVEALLQHVDSQDPNQTTSPTEKEPGSARGLGFPKGIQELGRPKGKESPDGWSQDTLQGMKYDDTVAGEAPVPRGPNQRDGTMDSPQHTAFSGDLHNHPSISAPTNGVVIQNAEFWGNKPLAPANVKDKKRSIFGFRGRSSSDLAPGQLPSIGQPIQQPELHHPARNVFGIPLAEAVECSQPVGVDLFLPAVVYRCLEYLKAKNAYKEEGIFRLSGSNIVIKALRERFNTEGDIRLLDGQYYDVHAVASLLKLYLRELPASILTRELHLDFLKVLDLDEREKKISAFNVLVHKLPRANCELIQALSSFLIDIVNNADLNKMTVRNVGIVFAPTLNIPAPLISMFLTDYVDIFGTPVEEANSPIHEITINAPAPSSDAIRSPRRQMFQDLPTPAYNQTSFQQPSAFPHPGQHQQHAGYDTGFIPLQPSYDAPHYSQPQYNAPQAHGEGFGSLNGALQVDNSRDVKQRRRESGMLLVNMGLNNQRKSSMQKLRDDSSMVQEESAFD</sequence>
<dbReference type="Gene3D" id="2.30.29.30">
    <property type="entry name" value="Pleckstrin-homology domain (PH domain)/Phosphotyrosine-binding domain (PTB)"/>
    <property type="match status" value="1"/>
</dbReference>
<feature type="compositionally biased region" description="Low complexity" evidence="2">
    <location>
        <begin position="7"/>
        <end position="36"/>
    </location>
</feature>
<evidence type="ECO:0000313" key="6">
    <source>
        <dbReference type="Proteomes" id="UP000799750"/>
    </source>
</evidence>
<evidence type="ECO:0008006" key="7">
    <source>
        <dbReference type="Google" id="ProtNLM"/>
    </source>
</evidence>